<evidence type="ECO:0000313" key="2">
    <source>
        <dbReference type="EMBL" id="KAK6763966.1"/>
    </source>
</evidence>
<organism evidence="2 3">
    <name type="scientific">Necator americanus</name>
    <name type="common">Human hookworm</name>
    <dbReference type="NCBI Taxonomy" id="51031"/>
    <lineage>
        <taxon>Eukaryota</taxon>
        <taxon>Metazoa</taxon>
        <taxon>Ecdysozoa</taxon>
        <taxon>Nematoda</taxon>
        <taxon>Chromadorea</taxon>
        <taxon>Rhabditida</taxon>
        <taxon>Rhabditina</taxon>
        <taxon>Rhabditomorpha</taxon>
        <taxon>Strongyloidea</taxon>
        <taxon>Ancylostomatidae</taxon>
        <taxon>Bunostominae</taxon>
        <taxon>Necator</taxon>
    </lineage>
</organism>
<dbReference type="InterPro" id="IPR000477">
    <property type="entry name" value="RT_dom"/>
</dbReference>
<evidence type="ECO:0000313" key="3">
    <source>
        <dbReference type="Proteomes" id="UP001303046"/>
    </source>
</evidence>
<comment type="caution">
    <text evidence="2">The sequence shown here is derived from an EMBL/GenBank/DDBJ whole genome shotgun (WGS) entry which is preliminary data.</text>
</comment>
<dbReference type="Proteomes" id="UP001303046">
    <property type="component" value="Unassembled WGS sequence"/>
</dbReference>
<dbReference type="EMBL" id="JAVFWL010000006">
    <property type="protein sequence ID" value="KAK6763966.1"/>
    <property type="molecule type" value="Genomic_DNA"/>
</dbReference>
<feature type="domain" description="Reverse transcriptase" evidence="1">
    <location>
        <begin position="55"/>
        <end position="130"/>
    </location>
</feature>
<proteinExistence type="predicted"/>
<protein>
    <recommendedName>
        <fullName evidence="1">Reverse transcriptase domain-containing protein</fullName>
    </recommendedName>
</protein>
<accession>A0ABR1EQ08</accession>
<name>A0ABR1EQ08_NECAM</name>
<sequence>MTALRNPKGTTIASRMEKIIYDFYSDLFDSHVHLPPHHLRERDMSFQRKGDSHEIVNYRPICLLPVIYKPFTRAILNGFEKLLDEGQPYESREHKMPSSTVSLTFIDLKKAFDSVETEAVMEALDNQGVPAQ</sequence>
<reference evidence="2 3" key="1">
    <citation type="submission" date="2023-08" db="EMBL/GenBank/DDBJ databases">
        <title>A Necator americanus chromosomal reference genome.</title>
        <authorList>
            <person name="Ilik V."/>
            <person name="Petrzelkova K.J."/>
            <person name="Pardy F."/>
            <person name="Fuh T."/>
            <person name="Niatou-Singa F.S."/>
            <person name="Gouil Q."/>
            <person name="Baker L."/>
            <person name="Ritchie M.E."/>
            <person name="Jex A.R."/>
            <person name="Gazzola D."/>
            <person name="Li H."/>
            <person name="Toshio Fujiwara R."/>
            <person name="Zhan B."/>
            <person name="Aroian R.V."/>
            <person name="Pafco B."/>
            <person name="Schwarz E.M."/>
        </authorList>
    </citation>
    <scope>NUCLEOTIDE SEQUENCE [LARGE SCALE GENOMIC DNA]</scope>
    <source>
        <strain evidence="2 3">Aroian</strain>
        <tissue evidence="2">Whole animal</tissue>
    </source>
</reference>
<keyword evidence="3" id="KW-1185">Reference proteome</keyword>
<gene>
    <name evidence="2" type="primary">Necator_chrX.g24503</name>
    <name evidence="2" type="ORF">RB195_024338</name>
</gene>
<dbReference type="Pfam" id="PF00078">
    <property type="entry name" value="RVT_1"/>
    <property type="match status" value="1"/>
</dbReference>
<evidence type="ECO:0000259" key="1">
    <source>
        <dbReference type="Pfam" id="PF00078"/>
    </source>
</evidence>